<protein>
    <submittedName>
        <fullName evidence="1">32523_t:CDS:1</fullName>
    </submittedName>
</protein>
<evidence type="ECO:0000313" key="2">
    <source>
        <dbReference type="Proteomes" id="UP000789901"/>
    </source>
</evidence>
<dbReference type="Proteomes" id="UP000789901">
    <property type="component" value="Unassembled WGS sequence"/>
</dbReference>
<dbReference type="EMBL" id="CAJVQB010069881">
    <property type="protein sequence ID" value="CAG8842705.1"/>
    <property type="molecule type" value="Genomic_DNA"/>
</dbReference>
<sequence length="50" mass="5966">MVYKTRAFWLRLRFFAQRNADSPYEGEELHLPGLQVLILEKYIDYATKSS</sequence>
<feature type="non-terminal residue" evidence="1">
    <location>
        <position position="50"/>
    </location>
</feature>
<proteinExistence type="predicted"/>
<gene>
    <name evidence="1" type="ORF">GMARGA_LOCUS36132</name>
</gene>
<accession>A0ABN7WXE8</accession>
<comment type="caution">
    <text evidence="1">The sequence shown here is derived from an EMBL/GenBank/DDBJ whole genome shotgun (WGS) entry which is preliminary data.</text>
</comment>
<keyword evidence="2" id="KW-1185">Reference proteome</keyword>
<name>A0ABN7WXE8_GIGMA</name>
<evidence type="ECO:0000313" key="1">
    <source>
        <dbReference type="EMBL" id="CAG8842705.1"/>
    </source>
</evidence>
<reference evidence="1 2" key="1">
    <citation type="submission" date="2021-06" db="EMBL/GenBank/DDBJ databases">
        <authorList>
            <person name="Kallberg Y."/>
            <person name="Tangrot J."/>
            <person name="Rosling A."/>
        </authorList>
    </citation>
    <scope>NUCLEOTIDE SEQUENCE [LARGE SCALE GENOMIC DNA]</scope>
    <source>
        <strain evidence="1 2">120-4 pot B 10/14</strain>
    </source>
</reference>
<organism evidence="1 2">
    <name type="scientific">Gigaspora margarita</name>
    <dbReference type="NCBI Taxonomy" id="4874"/>
    <lineage>
        <taxon>Eukaryota</taxon>
        <taxon>Fungi</taxon>
        <taxon>Fungi incertae sedis</taxon>
        <taxon>Mucoromycota</taxon>
        <taxon>Glomeromycotina</taxon>
        <taxon>Glomeromycetes</taxon>
        <taxon>Diversisporales</taxon>
        <taxon>Gigasporaceae</taxon>
        <taxon>Gigaspora</taxon>
    </lineage>
</organism>